<evidence type="ECO:0000313" key="2">
    <source>
        <dbReference type="Proteomes" id="UP000314294"/>
    </source>
</evidence>
<organism evidence="1 2">
    <name type="scientific">Liparis tanakae</name>
    <name type="common">Tanaka's snailfish</name>
    <dbReference type="NCBI Taxonomy" id="230148"/>
    <lineage>
        <taxon>Eukaryota</taxon>
        <taxon>Metazoa</taxon>
        <taxon>Chordata</taxon>
        <taxon>Craniata</taxon>
        <taxon>Vertebrata</taxon>
        <taxon>Euteleostomi</taxon>
        <taxon>Actinopterygii</taxon>
        <taxon>Neopterygii</taxon>
        <taxon>Teleostei</taxon>
        <taxon>Neoteleostei</taxon>
        <taxon>Acanthomorphata</taxon>
        <taxon>Eupercaria</taxon>
        <taxon>Perciformes</taxon>
        <taxon>Cottioidei</taxon>
        <taxon>Cottales</taxon>
        <taxon>Liparidae</taxon>
        <taxon>Liparis</taxon>
    </lineage>
</organism>
<dbReference type="EMBL" id="SRLO01000003">
    <property type="protein sequence ID" value="TNN89000.1"/>
    <property type="molecule type" value="Genomic_DNA"/>
</dbReference>
<name>A0A4Z2JFQ1_9TELE</name>
<comment type="caution">
    <text evidence="1">The sequence shown here is derived from an EMBL/GenBank/DDBJ whole genome shotgun (WGS) entry which is preliminary data.</text>
</comment>
<gene>
    <name evidence="1" type="ORF">EYF80_000878</name>
</gene>
<accession>A0A4Z2JFQ1</accession>
<reference evidence="1 2" key="1">
    <citation type="submission" date="2019-03" db="EMBL/GenBank/DDBJ databases">
        <title>First draft genome of Liparis tanakae, snailfish: a comprehensive survey of snailfish specific genes.</title>
        <authorList>
            <person name="Kim W."/>
            <person name="Song I."/>
            <person name="Jeong J.-H."/>
            <person name="Kim D."/>
            <person name="Kim S."/>
            <person name="Ryu S."/>
            <person name="Song J.Y."/>
            <person name="Lee S.K."/>
        </authorList>
    </citation>
    <scope>NUCLEOTIDE SEQUENCE [LARGE SCALE GENOMIC DNA]</scope>
    <source>
        <tissue evidence="1">Muscle</tissue>
    </source>
</reference>
<proteinExistence type="predicted"/>
<sequence length="96" mass="10952">MYRKDDEKEKHRKGISCCDNPDGILVTAVTRERERERERERGGCVSTTNSGLCSAADIKLCVFCEQEQRPGDWVALIKSSWQGGWALWCDVCGKLW</sequence>
<dbReference type="Proteomes" id="UP000314294">
    <property type="component" value="Unassembled WGS sequence"/>
</dbReference>
<evidence type="ECO:0000313" key="1">
    <source>
        <dbReference type="EMBL" id="TNN89000.1"/>
    </source>
</evidence>
<protein>
    <submittedName>
        <fullName evidence="1">Uncharacterized protein</fullName>
    </submittedName>
</protein>
<keyword evidence="2" id="KW-1185">Reference proteome</keyword>
<dbReference type="AlphaFoldDB" id="A0A4Z2JFQ1"/>